<dbReference type="FunFam" id="1.10.1070.11:FF:000012">
    <property type="entry name" value="Phosphatidylinositol 4-kinase alpha 1"/>
    <property type="match status" value="1"/>
</dbReference>
<keyword evidence="6" id="KW-0472">Membrane</keyword>
<dbReference type="PROSITE" id="PS51545">
    <property type="entry name" value="PIK_HELICAL"/>
    <property type="match status" value="1"/>
</dbReference>
<dbReference type="SUPFAM" id="SSF48371">
    <property type="entry name" value="ARM repeat"/>
    <property type="match status" value="1"/>
</dbReference>
<dbReference type="Proteomes" id="UP000682877">
    <property type="component" value="Chromosome 1"/>
</dbReference>
<dbReference type="Gene3D" id="3.40.1190.20">
    <property type="match status" value="1"/>
</dbReference>
<dbReference type="PROSITE" id="PS50290">
    <property type="entry name" value="PI3_4_KINASE_3"/>
    <property type="match status" value="1"/>
</dbReference>
<dbReference type="GO" id="GO:0005737">
    <property type="term" value="C:cytoplasm"/>
    <property type="evidence" value="ECO:0007669"/>
    <property type="project" value="TreeGrafter"/>
</dbReference>
<feature type="domain" description="PI3K/PI4K catalytic" evidence="7">
    <location>
        <begin position="911"/>
        <end position="1177"/>
    </location>
</feature>
<evidence type="ECO:0000256" key="3">
    <source>
        <dbReference type="ARBA" id="ARBA00012169"/>
    </source>
</evidence>
<dbReference type="SUPFAM" id="SSF53613">
    <property type="entry name" value="Ribokinase-like"/>
    <property type="match status" value="1"/>
</dbReference>
<dbReference type="InterPro" id="IPR001263">
    <property type="entry name" value="PI3K_accessory_dom"/>
</dbReference>
<dbReference type="Pfam" id="PF00294">
    <property type="entry name" value="PfkB"/>
    <property type="match status" value="2"/>
</dbReference>
<dbReference type="GO" id="GO:0048015">
    <property type="term" value="P:phosphatidylinositol-mediated signaling"/>
    <property type="evidence" value="ECO:0007669"/>
    <property type="project" value="TreeGrafter"/>
</dbReference>
<dbReference type="EMBL" id="LR999451">
    <property type="protein sequence ID" value="CAE5959727.1"/>
    <property type="molecule type" value="Genomic_DNA"/>
</dbReference>
<dbReference type="Pfam" id="PF19274">
    <property type="entry name" value="PI4K_N"/>
    <property type="match status" value="2"/>
</dbReference>
<reference evidence="9" key="1">
    <citation type="submission" date="2021-01" db="EMBL/GenBank/DDBJ databases">
        <authorList>
            <person name="Bezrukov I."/>
        </authorList>
    </citation>
    <scope>NUCLEOTIDE SEQUENCE</scope>
</reference>
<evidence type="ECO:0000313" key="10">
    <source>
        <dbReference type="Proteomes" id="UP000682877"/>
    </source>
</evidence>
<dbReference type="InterPro" id="IPR002173">
    <property type="entry name" value="Carboh/pur_kinase_PfkB_CS"/>
</dbReference>
<dbReference type="Gene3D" id="3.30.1010.10">
    <property type="entry name" value="Phosphatidylinositol 3-kinase Catalytic Subunit, Chain A, domain 4"/>
    <property type="match status" value="1"/>
</dbReference>
<dbReference type="InterPro" id="IPR042236">
    <property type="entry name" value="PI3K_accessory_sf"/>
</dbReference>
<gene>
    <name evidence="9" type="ORF">AARE701A_LOCUS3224</name>
</gene>
<dbReference type="FunFam" id="3.30.1010.10:FF:000012">
    <property type="entry name" value="Phosphatidylinositol 4-kinase alpha 1"/>
    <property type="match status" value="1"/>
</dbReference>
<dbReference type="PROSITE" id="PS00915">
    <property type="entry name" value="PI3_4_KINASE_1"/>
    <property type="match status" value="1"/>
</dbReference>
<dbReference type="CDD" id="cd05167">
    <property type="entry name" value="PI4Kc_III_alpha"/>
    <property type="match status" value="1"/>
</dbReference>
<evidence type="ECO:0000256" key="5">
    <source>
        <dbReference type="ARBA" id="ARBA00022777"/>
    </source>
</evidence>
<dbReference type="GO" id="GO:0004430">
    <property type="term" value="F:1-phosphatidylinositol 4-kinase activity"/>
    <property type="evidence" value="ECO:0007669"/>
    <property type="project" value="UniProtKB-EC"/>
</dbReference>
<comment type="subcellular location">
    <subcellularLocation>
        <location evidence="1">Membrane</location>
        <topology evidence="1">Peripheral membrane protein</topology>
        <orientation evidence="1">Cytoplasmic side</orientation>
    </subcellularLocation>
</comment>
<dbReference type="SMART" id="SM00145">
    <property type="entry name" value="PI3Ka"/>
    <property type="match status" value="1"/>
</dbReference>
<dbReference type="SMART" id="SM00146">
    <property type="entry name" value="PI3Kc"/>
    <property type="match status" value="1"/>
</dbReference>
<dbReference type="InterPro" id="IPR011009">
    <property type="entry name" value="Kinase-like_dom_sf"/>
</dbReference>
<comment type="similarity">
    <text evidence="2">Belongs to the PI3/PI4-kinase family. Type III PI4K subfamily.</text>
</comment>
<evidence type="ECO:0000259" key="8">
    <source>
        <dbReference type="PROSITE" id="PS51545"/>
    </source>
</evidence>
<feature type="domain" description="PIK helical" evidence="8">
    <location>
        <begin position="660"/>
        <end position="836"/>
    </location>
</feature>
<evidence type="ECO:0000313" key="9">
    <source>
        <dbReference type="EMBL" id="CAE5959727.1"/>
    </source>
</evidence>
<dbReference type="PROSITE" id="PS00583">
    <property type="entry name" value="PFKB_KINASES_1"/>
    <property type="match status" value="1"/>
</dbReference>
<dbReference type="CDD" id="cd01941">
    <property type="entry name" value="YeiC_kinase_like"/>
    <property type="match status" value="1"/>
</dbReference>
<dbReference type="Pfam" id="PF00454">
    <property type="entry name" value="PI3_PI4_kinase"/>
    <property type="match status" value="1"/>
</dbReference>
<evidence type="ECO:0000256" key="6">
    <source>
        <dbReference type="ARBA" id="ARBA00023136"/>
    </source>
</evidence>
<dbReference type="InterPro" id="IPR015433">
    <property type="entry name" value="PI3/4_kinase"/>
</dbReference>
<evidence type="ECO:0000256" key="1">
    <source>
        <dbReference type="ARBA" id="ARBA00004287"/>
    </source>
</evidence>
<name>A0A8S1ZIF2_ARAAE</name>
<organism evidence="9 10">
    <name type="scientific">Arabidopsis arenosa</name>
    <name type="common">Sand rock-cress</name>
    <name type="synonym">Cardaminopsis arenosa</name>
    <dbReference type="NCBI Taxonomy" id="38785"/>
    <lineage>
        <taxon>Eukaryota</taxon>
        <taxon>Viridiplantae</taxon>
        <taxon>Streptophyta</taxon>
        <taxon>Embryophyta</taxon>
        <taxon>Tracheophyta</taxon>
        <taxon>Spermatophyta</taxon>
        <taxon>Magnoliopsida</taxon>
        <taxon>eudicotyledons</taxon>
        <taxon>Gunneridae</taxon>
        <taxon>Pentapetalae</taxon>
        <taxon>rosids</taxon>
        <taxon>malvids</taxon>
        <taxon>Brassicales</taxon>
        <taxon>Brassicaceae</taxon>
        <taxon>Camelineae</taxon>
        <taxon>Arabidopsis</taxon>
    </lineage>
</organism>
<dbReference type="InterPro" id="IPR018936">
    <property type="entry name" value="PI3/4_kinase_CS"/>
</dbReference>
<accession>A0A8S1ZIF2</accession>
<evidence type="ECO:0000256" key="2">
    <source>
        <dbReference type="ARBA" id="ARBA00006209"/>
    </source>
</evidence>
<keyword evidence="4" id="KW-0808">Transferase</keyword>
<dbReference type="GO" id="GO:0046854">
    <property type="term" value="P:phosphatidylinositol phosphate biosynthetic process"/>
    <property type="evidence" value="ECO:0007669"/>
    <property type="project" value="InterPro"/>
</dbReference>
<dbReference type="Gene3D" id="1.10.1070.11">
    <property type="entry name" value="Phosphatidylinositol 3-/4-kinase, catalytic domain"/>
    <property type="match status" value="1"/>
</dbReference>
<sequence length="1515" mass="166605">MSATALQAVGGPYLWNTQWALAVQRIAQGSPPLVVSSVKWLEDELELNALHNPGSRRGNGNEKVASTQRLALSTALGGRVDVAAMNTISGVKATYLLAVSFLEIIRFISNGGILNGDSSVSASRSAFSCVFEYLKTPNLTPAVSQCLTAIVHRAFETAVSWLEDRISLTGKDARNRELTTYAHACFLIKSMSQRDEHVRDISVNLLTQLRDKFPQVLWHSSCLDSLLFSVHDNTPSTVVNDPAWTAAVRSLYQKVVREWIIISLSYAPCTSQGLLQDKLCKANTWQRAQTTTDVVSLLSEIKIGTGKNELWSGIRTANIPAVMAAAAAASGANLKVSEAFNLEVLGTGVVSATVKCNHAGEIAGMRRLYNSIGGFQSGSTPSGFGGGLQRLISGAFSQAPQPEDDSFNEMLIARFVRLLQQFVNTAEKGGEVEKSQFRETCSQATALLLSNLGGESKTNVEGFSQLLRLLCWCPAYISTPDAMETGIFIWTWLVSAAPQLRGLFASDVRYSGPAAKLRPHLSPGEPEDPPESDPVDQIVAHRLWLGFLIDRCEVRIDSLLFSNTGANSSLIYLILPSTLVKTVLSVISCSNIIVRSNLLLLGRMLQRSTDLDWCFTRHPAAAERALSVSVFVHFLSNELSESSQSDSKGKPRESGNLIDVTDQYHPVWVDPRIALSVASRFPANASVKSEVTQLVQTNIVDLRTIPEALPYFVTPKNVEENSVLLQQLPHWAACSITQALEFLTPAYKGHPRVMAYVLRVLESYPPERVTFFMPQLVQSLRYDEGRLVEGYLLRATQRSDIFAHILIWHLQGENVQETPKDGSIDKNAAFQEILPVVRQHIIDGFSPNALDMFTREFDFFDKVTSISGVLFPLPKEERRAGIRRELEKIEMQGDDLYLPTAPNKLVRGIRVDSGIPLQSAAKVPIMITFNVIDRDGDHSDVKPQACIFKVGDDCRQDVLALQVISLLRDIFQAAGLNLYLFHMELCLIQEAEVKWGETTDGGLYEIFQQDYGPVGSTTFETARENFLISSAGYAVASLLLQPKDRHNGNLLFDDVGRLVHIDFGFILETSPGGNMRFESAHFKLSHEMTQLLDPSGVMKSKTWHQFVSLCVKGYLAARRQMDGIISTVQMMLESGLPCFSRGDPIGNLRKRFHPEMSEREAAHFMIHVVFAPGGVARNVAECIFKLGIKPFMIGTLGLDGPANVLLKEWKLSMEGILRREDISTPIVSLVYDINGEVAAGVAGVDALEKFLTPEWIQRFEDNISAAPVLMVDANLSTLALEASCKLAAEFNVPVWFEPVSVTKSQRIASIAKYVTIVSPNQDELIAMANALCAKNLFHPFRLEENKLSIEDMFRALKPAIWVLLENGVKVVIVTLGSNGALLCSKGNPKKALNINRKFPRSGEIFKRVQSVCSPNRFSEVGTNFNPSLFAMHFPTIPAKVKKLTGAGDCLVGGTVASLSHGLDLIQSLAVGIASAKAAVESDDNVPPKFKLDLIYDDAEVVYNGAKMLMVHQSML</sequence>
<dbReference type="InterPro" id="IPR036940">
    <property type="entry name" value="PI3/4_kinase_cat_sf"/>
</dbReference>
<evidence type="ECO:0000259" key="7">
    <source>
        <dbReference type="PROSITE" id="PS50290"/>
    </source>
</evidence>
<proteinExistence type="inferred from homology"/>
<dbReference type="PANTHER" id="PTHR10048">
    <property type="entry name" value="PHOSPHATIDYLINOSITOL KINASE"/>
    <property type="match status" value="1"/>
</dbReference>
<keyword evidence="10" id="KW-1185">Reference proteome</keyword>
<keyword evidence="5" id="KW-0418">Kinase</keyword>
<dbReference type="SUPFAM" id="SSF56112">
    <property type="entry name" value="Protein kinase-like (PK-like)"/>
    <property type="match status" value="1"/>
</dbReference>
<dbReference type="EC" id="2.7.1.67" evidence="3"/>
<dbReference type="InterPro" id="IPR029056">
    <property type="entry name" value="Ribokinase-like"/>
</dbReference>
<dbReference type="InterPro" id="IPR011611">
    <property type="entry name" value="PfkB_dom"/>
</dbReference>
<dbReference type="Pfam" id="PF00613">
    <property type="entry name" value="PI3Ka"/>
    <property type="match status" value="1"/>
</dbReference>
<evidence type="ECO:0000256" key="4">
    <source>
        <dbReference type="ARBA" id="ARBA00022679"/>
    </source>
</evidence>
<dbReference type="PANTHER" id="PTHR10048:SF15">
    <property type="entry name" value="PHOSPHATIDYLINOSITOL 4-KINASE ALPHA"/>
    <property type="match status" value="1"/>
</dbReference>
<dbReference type="InterPro" id="IPR045495">
    <property type="entry name" value="PI4K_N"/>
</dbReference>
<dbReference type="GO" id="GO:0005886">
    <property type="term" value="C:plasma membrane"/>
    <property type="evidence" value="ECO:0007669"/>
    <property type="project" value="TreeGrafter"/>
</dbReference>
<protein>
    <recommendedName>
        <fullName evidence="3">1-phosphatidylinositol 4-kinase</fullName>
        <ecNumber evidence="3">2.7.1.67</ecNumber>
    </recommendedName>
</protein>
<dbReference type="InterPro" id="IPR000403">
    <property type="entry name" value="PI3/4_kinase_cat_dom"/>
</dbReference>
<dbReference type="Gene3D" id="1.25.40.70">
    <property type="entry name" value="Phosphatidylinositol 3-kinase, accessory domain (PIK)"/>
    <property type="match status" value="1"/>
</dbReference>
<dbReference type="InterPro" id="IPR016024">
    <property type="entry name" value="ARM-type_fold"/>
</dbReference>